<sequence length="374" mass="42018">MKVKKYVAPTMPEVMSKVRKELGAEAVILSSKEIQDGGFLGFFKKRKIEVIAALDKSPIPPKQPKATMNQAKMPKTVKPKTTMDAEVIQEIKNMKRILEQQSLQQKSSKFAIDYEVVYQYLLEQEVDDAIATEIIQNVMNKHEEENVSPTASIIKNDVQNEIEAMLSGLSFEGISNTAKVVHFVGPTGVGKTTTIAKVAANSMLQEKKKVAFVTMDTYRIAAIEQLKTYAKILDTPVEVVYSIEDYRNAMEKFQNYDLILVDTAGRNYRDEKYVKELTKNISANGPVENFLVLSLTSKPKDMHDIFHSFRHIDIKGLIYTKIDETRQYGSLLNISLTSHIGIAYITNGQEVPDNIVKPTKEVISNYIVGDLSGL</sequence>
<keyword evidence="16" id="KW-0969">Cilium</keyword>
<evidence type="ECO:0000256" key="13">
    <source>
        <dbReference type="NCBIfam" id="TIGR03499"/>
    </source>
</evidence>
<evidence type="ECO:0000256" key="12">
    <source>
        <dbReference type="ARBA" id="ARBA00025337"/>
    </source>
</evidence>
<dbReference type="Pfam" id="PF00448">
    <property type="entry name" value="SRP54"/>
    <property type="match status" value="1"/>
</dbReference>
<dbReference type="Gene3D" id="1.20.120.1380">
    <property type="entry name" value="Flagellar FlhF biosynthesis protein, N domain"/>
    <property type="match status" value="1"/>
</dbReference>
<keyword evidence="17" id="KW-1185">Reference proteome</keyword>
<keyword evidence="10" id="KW-0472">Membrane</keyword>
<keyword evidence="16" id="KW-0282">Flagellum</keyword>
<evidence type="ECO:0000256" key="7">
    <source>
        <dbReference type="ARBA" id="ARBA00022795"/>
    </source>
</evidence>
<evidence type="ECO:0000256" key="5">
    <source>
        <dbReference type="ARBA" id="ARBA00022475"/>
    </source>
</evidence>
<evidence type="ECO:0000313" key="16">
    <source>
        <dbReference type="EMBL" id="MEN2766431.1"/>
    </source>
</evidence>
<comment type="subcellular location">
    <subcellularLocation>
        <location evidence="1">Cell membrane</location>
        <topology evidence="1">Peripheral membrane protein</topology>
        <orientation evidence="1">Cytoplasmic side</orientation>
    </subcellularLocation>
</comment>
<reference evidence="16 17" key="1">
    <citation type="submission" date="2024-05" db="EMBL/GenBank/DDBJ databases">
        <authorList>
            <person name="Haq I."/>
            <person name="Ullah Z."/>
            <person name="Ahmad R."/>
            <person name="Li M."/>
            <person name="Tong Y."/>
        </authorList>
    </citation>
    <scope>NUCLEOTIDE SEQUENCE [LARGE SCALE GENOMIC DNA]</scope>
    <source>
        <strain evidence="16 17">16A2E</strain>
    </source>
</reference>
<comment type="caution">
    <text evidence="16">The sequence shown here is derived from an EMBL/GenBank/DDBJ whole genome shotgun (WGS) entry which is preliminary data.</text>
</comment>
<organism evidence="16 17">
    <name type="scientific">Ornithinibacillus xuwenensis</name>
    <dbReference type="NCBI Taxonomy" id="3144668"/>
    <lineage>
        <taxon>Bacteria</taxon>
        <taxon>Bacillati</taxon>
        <taxon>Bacillota</taxon>
        <taxon>Bacilli</taxon>
        <taxon>Bacillales</taxon>
        <taxon>Bacillaceae</taxon>
        <taxon>Ornithinibacillus</taxon>
    </lineage>
</organism>
<keyword evidence="8" id="KW-0653">Protein transport</keyword>
<evidence type="ECO:0000256" key="3">
    <source>
        <dbReference type="ARBA" id="ARBA00014919"/>
    </source>
</evidence>
<dbReference type="PANTHER" id="PTHR43134">
    <property type="entry name" value="SIGNAL RECOGNITION PARTICLE RECEPTOR SUBUNIT ALPHA"/>
    <property type="match status" value="1"/>
</dbReference>
<dbReference type="InterPro" id="IPR027417">
    <property type="entry name" value="P-loop_NTPase"/>
</dbReference>
<dbReference type="RefSeq" id="WP_345823880.1">
    <property type="nucleotide sequence ID" value="NZ_JBDIML010000001.1"/>
</dbReference>
<accession>A0ABU9XDS4</accession>
<comment type="function">
    <text evidence="12">Necessary for flagellar biosynthesis. May be involved in translocation of the flagellum.</text>
</comment>
<evidence type="ECO:0000259" key="14">
    <source>
        <dbReference type="SMART" id="SM00382"/>
    </source>
</evidence>
<evidence type="ECO:0000256" key="9">
    <source>
        <dbReference type="ARBA" id="ARBA00023134"/>
    </source>
</evidence>
<keyword evidence="16" id="KW-0966">Cell projection</keyword>
<evidence type="ECO:0000256" key="10">
    <source>
        <dbReference type="ARBA" id="ARBA00023136"/>
    </source>
</evidence>
<evidence type="ECO:0000313" key="17">
    <source>
        <dbReference type="Proteomes" id="UP001444625"/>
    </source>
</evidence>
<dbReference type="PANTHER" id="PTHR43134:SF3">
    <property type="entry name" value="FLAGELLAR BIOSYNTHESIS PROTEIN FLHF"/>
    <property type="match status" value="1"/>
</dbReference>
<evidence type="ECO:0000256" key="6">
    <source>
        <dbReference type="ARBA" id="ARBA00022741"/>
    </source>
</evidence>
<evidence type="ECO:0000256" key="1">
    <source>
        <dbReference type="ARBA" id="ARBA00004413"/>
    </source>
</evidence>
<evidence type="ECO:0000256" key="11">
    <source>
        <dbReference type="ARBA" id="ARBA00023225"/>
    </source>
</evidence>
<dbReference type="Gene3D" id="3.40.50.300">
    <property type="entry name" value="P-loop containing nucleotide triphosphate hydrolases"/>
    <property type="match status" value="1"/>
</dbReference>
<dbReference type="InterPro" id="IPR003593">
    <property type="entry name" value="AAA+_ATPase"/>
</dbReference>
<dbReference type="CDD" id="cd17873">
    <property type="entry name" value="FlhF"/>
    <property type="match status" value="1"/>
</dbReference>
<name>A0ABU9XDS4_9BACI</name>
<dbReference type="InterPro" id="IPR047040">
    <property type="entry name" value="FlhF__GTPase_dom"/>
</dbReference>
<dbReference type="SMART" id="SM00962">
    <property type="entry name" value="SRP54"/>
    <property type="match status" value="1"/>
</dbReference>
<dbReference type="SMART" id="SM00382">
    <property type="entry name" value="AAA"/>
    <property type="match status" value="1"/>
</dbReference>
<dbReference type="SUPFAM" id="SSF52540">
    <property type="entry name" value="P-loop containing nucleoside triphosphate hydrolases"/>
    <property type="match status" value="1"/>
</dbReference>
<evidence type="ECO:0000256" key="4">
    <source>
        <dbReference type="ARBA" id="ARBA00022448"/>
    </source>
</evidence>
<keyword evidence="6" id="KW-0547">Nucleotide-binding</keyword>
<feature type="domain" description="SRP54-type proteins GTP-binding" evidence="15">
    <location>
        <begin position="178"/>
        <end position="369"/>
    </location>
</feature>
<dbReference type="InterPro" id="IPR020006">
    <property type="entry name" value="FlhF"/>
</dbReference>
<evidence type="ECO:0000256" key="2">
    <source>
        <dbReference type="ARBA" id="ARBA00008531"/>
    </source>
</evidence>
<feature type="domain" description="AAA+ ATPase" evidence="14">
    <location>
        <begin position="177"/>
        <end position="317"/>
    </location>
</feature>
<keyword evidence="9" id="KW-0342">GTP-binding</keyword>
<evidence type="ECO:0000256" key="8">
    <source>
        <dbReference type="ARBA" id="ARBA00022927"/>
    </source>
</evidence>
<keyword evidence="4" id="KW-0813">Transport</keyword>
<keyword evidence="11" id="KW-1006">Bacterial flagellum protein export</keyword>
<keyword evidence="5" id="KW-1003">Cell membrane</keyword>
<dbReference type="NCBIfam" id="TIGR03499">
    <property type="entry name" value="FlhF"/>
    <property type="match status" value="1"/>
</dbReference>
<protein>
    <recommendedName>
        <fullName evidence="3 13">Flagellar biosynthesis protein FlhF</fullName>
    </recommendedName>
</protein>
<dbReference type="InterPro" id="IPR000897">
    <property type="entry name" value="SRP54_GTPase_dom"/>
</dbReference>
<keyword evidence="7" id="KW-1005">Bacterial flagellum biogenesis</keyword>
<evidence type="ECO:0000259" key="15">
    <source>
        <dbReference type="SMART" id="SM00962"/>
    </source>
</evidence>
<dbReference type="EMBL" id="JBDIML010000001">
    <property type="protein sequence ID" value="MEN2766431.1"/>
    <property type="molecule type" value="Genomic_DNA"/>
</dbReference>
<gene>
    <name evidence="16" type="primary">flhF</name>
    <name evidence="16" type="ORF">ABC228_04465</name>
</gene>
<dbReference type="Proteomes" id="UP001444625">
    <property type="component" value="Unassembled WGS sequence"/>
</dbReference>
<comment type="similarity">
    <text evidence="2">Belongs to the GTP-binding SRP family.</text>
</comment>
<proteinExistence type="inferred from homology"/>